<dbReference type="Proteomes" id="UP000178377">
    <property type="component" value="Unassembled WGS sequence"/>
</dbReference>
<protein>
    <recommendedName>
        <fullName evidence="3">Nucleoside 2-deoxyribosyltransferase</fullName>
    </recommendedName>
</protein>
<evidence type="ECO:0008006" key="3">
    <source>
        <dbReference type="Google" id="ProtNLM"/>
    </source>
</evidence>
<evidence type="ECO:0000313" key="2">
    <source>
        <dbReference type="Proteomes" id="UP000178377"/>
    </source>
</evidence>
<evidence type="ECO:0000313" key="1">
    <source>
        <dbReference type="EMBL" id="OGE88960.1"/>
    </source>
</evidence>
<name>A0A1F5PH00_9BACT</name>
<proteinExistence type="predicted"/>
<reference evidence="1 2" key="1">
    <citation type="journal article" date="2016" name="Nat. Commun.">
        <title>Thousands of microbial genomes shed light on interconnected biogeochemical processes in an aquifer system.</title>
        <authorList>
            <person name="Anantharaman K."/>
            <person name="Brown C.T."/>
            <person name="Hug L.A."/>
            <person name="Sharon I."/>
            <person name="Castelle C.J."/>
            <person name="Probst A.J."/>
            <person name="Thomas B.C."/>
            <person name="Singh A."/>
            <person name="Wilkins M.J."/>
            <person name="Karaoz U."/>
            <person name="Brodie E.L."/>
            <person name="Williams K.H."/>
            <person name="Hubbard S.S."/>
            <person name="Banfield J.F."/>
        </authorList>
    </citation>
    <scope>NUCLEOTIDE SEQUENCE [LARGE SCALE GENOMIC DNA]</scope>
</reference>
<sequence length="120" mass="14061">MIKKILENHGHVITLPNTYRYPAAERKYRELGYKQHSEWKAGMFRQSLKNIENNDAVLVLNFEKNKIPNYIGGATFIEMYDAFRLKKKIFLYNDIPTGIFKDEIIGFNPTVIHGELDKII</sequence>
<organism evidence="1 2">
    <name type="scientific">Candidatus Doudnabacteria bacterium RIFCSPHIGHO2_01_FULL_50_11</name>
    <dbReference type="NCBI Taxonomy" id="1817828"/>
    <lineage>
        <taxon>Bacteria</taxon>
        <taxon>Candidatus Doudnaibacteriota</taxon>
    </lineage>
</organism>
<dbReference type="Gene3D" id="3.40.50.450">
    <property type="match status" value="1"/>
</dbReference>
<gene>
    <name evidence="1" type="ORF">A2722_04435</name>
</gene>
<accession>A0A1F5PH00</accession>
<dbReference type="STRING" id="1817828.A2722_04435"/>
<dbReference type="AlphaFoldDB" id="A0A1F5PH00"/>
<comment type="caution">
    <text evidence="1">The sequence shown here is derived from an EMBL/GenBank/DDBJ whole genome shotgun (WGS) entry which is preliminary data.</text>
</comment>
<dbReference type="EMBL" id="MFEO01000027">
    <property type="protein sequence ID" value="OGE88960.1"/>
    <property type="molecule type" value="Genomic_DNA"/>
</dbReference>